<reference evidence="2 3" key="1">
    <citation type="journal article" date="2014" name="Genome Announc.">
        <title>Draft Genome Sequences of Marine Flavobacterium Algibacter lectus Strains SS8 and NR4.</title>
        <authorList>
            <person name="Takatani N."/>
            <person name="Nakanishi M."/>
            <person name="Meirelles P."/>
            <person name="Mino S."/>
            <person name="Suda W."/>
            <person name="Oshima K."/>
            <person name="Hattori M."/>
            <person name="Ohkuma M."/>
            <person name="Hosokawa M."/>
            <person name="Miyashita K."/>
            <person name="Thompson F.L."/>
            <person name="Niwa A."/>
            <person name="Sawabe T."/>
            <person name="Sawabe T."/>
        </authorList>
    </citation>
    <scope>NUCLEOTIDE SEQUENCE [LARGE SCALE GENOMIC DNA]</scope>
    <source>
        <strain evidence="2 3">JCM 19300</strain>
    </source>
</reference>
<evidence type="ECO:0008006" key="4">
    <source>
        <dbReference type="Google" id="ProtNLM"/>
    </source>
</evidence>
<name>A0A090V738_9FLAO</name>
<dbReference type="PROSITE" id="PS51318">
    <property type="entry name" value="TAT"/>
    <property type="match status" value="1"/>
</dbReference>
<dbReference type="InterPro" id="IPR006311">
    <property type="entry name" value="TAT_signal"/>
</dbReference>
<dbReference type="RefSeq" id="WP_369441078.1">
    <property type="nucleotide sequence ID" value="NZ_BBNQ01000001.1"/>
</dbReference>
<keyword evidence="1" id="KW-0732">Signal</keyword>
<proteinExistence type="predicted"/>
<organism evidence="2 3">
    <name type="scientific">Algibacter lectus</name>
    <dbReference type="NCBI Taxonomy" id="221126"/>
    <lineage>
        <taxon>Bacteria</taxon>
        <taxon>Pseudomonadati</taxon>
        <taxon>Bacteroidota</taxon>
        <taxon>Flavobacteriia</taxon>
        <taxon>Flavobacteriales</taxon>
        <taxon>Flavobacteriaceae</taxon>
        <taxon>Algibacter</taxon>
    </lineage>
</organism>
<dbReference type="Proteomes" id="UP000029644">
    <property type="component" value="Unassembled WGS sequence"/>
</dbReference>
<evidence type="ECO:0000256" key="1">
    <source>
        <dbReference type="SAM" id="SignalP"/>
    </source>
</evidence>
<gene>
    <name evidence="2" type="ORF">JCM19300_3579</name>
</gene>
<dbReference type="AlphaFoldDB" id="A0A090V738"/>
<sequence>MKNETNKRRDFLKKSAMVGLAAPHLAFASTNTETANTTSSKRPKVLFFDVNETLLDLTAMKESVGKVLGNRQIYYRFGLQPCYNIL</sequence>
<dbReference type="EMBL" id="BBNQ01000001">
    <property type="protein sequence ID" value="GAL60641.1"/>
    <property type="molecule type" value="Genomic_DNA"/>
</dbReference>
<comment type="caution">
    <text evidence="2">The sequence shown here is derived from an EMBL/GenBank/DDBJ whole genome shotgun (WGS) entry which is preliminary data.</text>
</comment>
<accession>A0A090V738</accession>
<dbReference type="InterPro" id="IPR019546">
    <property type="entry name" value="TAT_signal_bac_arc"/>
</dbReference>
<protein>
    <recommendedName>
        <fullName evidence="4">Twin-arginine translocation signal domain-containing protein</fullName>
    </recommendedName>
</protein>
<feature type="signal peptide" evidence="1">
    <location>
        <begin position="1"/>
        <end position="28"/>
    </location>
</feature>
<evidence type="ECO:0000313" key="3">
    <source>
        <dbReference type="Proteomes" id="UP000029644"/>
    </source>
</evidence>
<dbReference type="NCBIfam" id="TIGR01409">
    <property type="entry name" value="TAT_signal_seq"/>
    <property type="match status" value="1"/>
</dbReference>
<evidence type="ECO:0000313" key="2">
    <source>
        <dbReference type="EMBL" id="GAL60641.1"/>
    </source>
</evidence>
<feature type="chain" id="PRO_5001865437" description="Twin-arginine translocation signal domain-containing protein" evidence="1">
    <location>
        <begin position="29"/>
        <end position="86"/>
    </location>
</feature>